<keyword evidence="1" id="KW-0472">Membrane</keyword>
<accession>A0A6J6RTY9</accession>
<reference evidence="4" key="1">
    <citation type="submission" date="2020-05" db="EMBL/GenBank/DDBJ databases">
        <authorList>
            <person name="Chiriac C."/>
            <person name="Salcher M."/>
            <person name="Ghai R."/>
            <person name="Kavagutti S V."/>
        </authorList>
    </citation>
    <scope>NUCLEOTIDE SEQUENCE</scope>
</reference>
<dbReference type="InterPro" id="IPR005182">
    <property type="entry name" value="YdbS-like_PH"/>
</dbReference>
<dbReference type="EMBL" id="CAEZYY010000024">
    <property type="protein sequence ID" value="CAB4761336.1"/>
    <property type="molecule type" value="Genomic_DNA"/>
</dbReference>
<evidence type="ECO:0000313" key="6">
    <source>
        <dbReference type="EMBL" id="CAB5066943.1"/>
    </source>
</evidence>
<feature type="domain" description="YdbS-like PH" evidence="2">
    <location>
        <begin position="75"/>
        <end position="151"/>
    </location>
</feature>
<protein>
    <submittedName>
        <fullName evidence="4">Unannotated protein</fullName>
    </submittedName>
</protein>
<name>A0A6J6RTY9_9ZZZZ</name>
<dbReference type="PANTHER" id="PTHR37938:SF1">
    <property type="entry name" value="BLL0215 PROTEIN"/>
    <property type="match status" value="1"/>
</dbReference>
<sequence>MAFPRKLLNSFETIRVDLRPHWWFLAPPGAATLAALILTIYALTLDGGVGKAVKIVALILLVISGGWMLRKYSAWYYSHFVVTSHRVIFRQGVLRKTGVQIPLERVNNVNFNQTVFERVLGAGDLLIESGGEAGQERFTDISHPDRVANIIHEAIEEYRNQNRSGGGALAGQAGDLTEQLERLEGLRDRGSITQDEFEAQKRRMLG</sequence>
<organism evidence="4">
    <name type="scientific">freshwater metagenome</name>
    <dbReference type="NCBI Taxonomy" id="449393"/>
    <lineage>
        <taxon>unclassified sequences</taxon>
        <taxon>metagenomes</taxon>
        <taxon>ecological metagenomes</taxon>
    </lineage>
</organism>
<dbReference type="EMBL" id="CAEZXX010000188">
    <property type="protein sequence ID" value="CAB4726033.1"/>
    <property type="molecule type" value="Genomic_DNA"/>
</dbReference>
<evidence type="ECO:0000256" key="1">
    <source>
        <dbReference type="SAM" id="Phobius"/>
    </source>
</evidence>
<evidence type="ECO:0000313" key="5">
    <source>
        <dbReference type="EMBL" id="CAB4761336.1"/>
    </source>
</evidence>
<keyword evidence="1" id="KW-1133">Transmembrane helix</keyword>
<evidence type="ECO:0000259" key="3">
    <source>
        <dbReference type="Pfam" id="PF09851"/>
    </source>
</evidence>
<evidence type="ECO:0000259" key="2">
    <source>
        <dbReference type="Pfam" id="PF03703"/>
    </source>
</evidence>
<dbReference type="InterPro" id="IPR018649">
    <property type="entry name" value="SHOCT"/>
</dbReference>
<dbReference type="EMBL" id="CAFBQP010000088">
    <property type="protein sequence ID" value="CAB5066943.1"/>
    <property type="molecule type" value="Genomic_DNA"/>
</dbReference>
<keyword evidence="1" id="KW-0812">Transmembrane</keyword>
<dbReference type="Pfam" id="PF09851">
    <property type="entry name" value="SHOCT"/>
    <property type="match status" value="1"/>
</dbReference>
<evidence type="ECO:0000313" key="4">
    <source>
        <dbReference type="EMBL" id="CAB4726033.1"/>
    </source>
</evidence>
<feature type="domain" description="SHOCT" evidence="3">
    <location>
        <begin position="178"/>
        <end position="205"/>
    </location>
</feature>
<proteinExistence type="predicted"/>
<feature type="transmembrane region" description="Helical" evidence="1">
    <location>
        <begin position="21"/>
        <end position="43"/>
    </location>
</feature>
<dbReference type="PANTHER" id="PTHR37938">
    <property type="entry name" value="BLL0215 PROTEIN"/>
    <property type="match status" value="1"/>
</dbReference>
<dbReference type="AlphaFoldDB" id="A0A6J6RTY9"/>
<dbReference type="Pfam" id="PF03703">
    <property type="entry name" value="bPH_2"/>
    <property type="match status" value="1"/>
</dbReference>
<gene>
    <name evidence="4" type="ORF">UFOPK2602_02066</name>
    <name evidence="5" type="ORF">UFOPK2806_01683</name>
    <name evidence="6" type="ORF">UFOPK4306_01948</name>
</gene>
<feature type="transmembrane region" description="Helical" evidence="1">
    <location>
        <begin position="49"/>
        <end position="69"/>
    </location>
</feature>